<keyword evidence="2" id="KW-1185">Reference proteome</keyword>
<proteinExistence type="predicted"/>
<dbReference type="EMBL" id="CAACVG010011619">
    <property type="protein sequence ID" value="VEN58514.1"/>
    <property type="molecule type" value="Genomic_DNA"/>
</dbReference>
<gene>
    <name evidence="1" type="ORF">CALMAC_LOCUS16856</name>
</gene>
<evidence type="ECO:0000313" key="1">
    <source>
        <dbReference type="EMBL" id="VEN58514.1"/>
    </source>
</evidence>
<dbReference type="AlphaFoldDB" id="A0A653DE89"/>
<evidence type="ECO:0000313" key="2">
    <source>
        <dbReference type="Proteomes" id="UP000410492"/>
    </source>
</evidence>
<accession>A0A653DE89</accession>
<organism evidence="1 2">
    <name type="scientific">Callosobruchus maculatus</name>
    <name type="common">Southern cowpea weevil</name>
    <name type="synonym">Pulse bruchid</name>
    <dbReference type="NCBI Taxonomy" id="64391"/>
    <lineage>
        <taxon>Eukaryota</taxon>
        <taxon>Metazoa</taxon>
        <taxon>Ecdysozoa</taxon>
        <taxon>Arthropoda</taxon>
        <taxon>Hexapoda</taxon>
        <taxon>Insecta</taxon>
        <taxon>Pterygota</taxon>
        <taxon>Neoptera</taxon>
        <taxon>Endopterygota</taxon>
        <taxon>Coleoptera</taxon>
        <taxon>Polyphaga</taxon>
        <taxon>Cucujiformia</taxon>
        <taxon>Chrysomeloidea</taxon>
        <taxon>Chrysomelidae</taxon>
        <taxon>Bruchinae</taxon>
        <taxon>Bruchini</taxon>
        <taxon>Callosobruchus</taxon>
    </lineage>
</organism>
<dbReference type="OrthoDB" id="6765477at2759"/>
<sequence length="174" mass="20348">MDRTRTCLLAVAAGLAVEQNREKRKTRRKWTKDWLLKRSALSNTNLLEELRLESGDWHNYLRTDEDTYRKLLKLVTPLIERRDTHLHTGKLQRHQVTCTIVVNFMYPQHSGNSSDILSQLPYCLIINNHHMSNQLFIFTHCKMNDIIKTLQTWAQPTGQRVAVAHPREPGKPLL</sequence>
<protein>
    <submittedName>
        <fullName evidence="1">Uncharacterized protein</fullName>
    </submittedName>
</protein>
<name>A0A653DE89_CALMS</name>
<dbReference type="Proteomes" id="UP000410492">
    <property type="component" value="Unassembled WGS sequence"/>
</dbReference>
<reference evidence="1 2" key="1">
    <citation type="submission" date="2019-01" db="EMBL/GenBank/DDBJ databases">
        <authorList>
            <person name="Sayadi A."/>
        </authorList>
    </citation>
    <scope>NUCLEOTIDE SEQUENCE [LARGE SCALE GENOMIC DNA]</scope>
</reference>